<sequence>MRFGKLLRITFIMTFFLSTKAFSQSNWQLVVIPQANTSASNNKVSPQVYIGITSALTTQLVNNNFTVFDQSLLELKNCITKDCTIISDSNLLSLVQSYNFKAAQISINLAIVYQIDIFDETTSSVKGMRFNLSSYLVDLDSGERVESYSDSKKYNDIANTCLDECLIRWQTDKAYQLAQDAGYILSLKINRLPKRYRYELEFDRFAINELKQINVFLNSLSEKKIHIALSDFTVQKAFLNQQGNKQLTLTSLYHADELNQLLHNHFEQHALPVLIDFRQSINKFTIVKGTTKFDGLYIILLLVVLLLFGFFYYYLHYLNTNKRLKKVDRAIADKNYYLAYFFIDKTLVSITKNKLLKYWFEPNLLLIRESIDKLALPIRGNVIADKALAGTHIFTANMLELGKKSILGTKSRNAVDSFCLGYKLLSELGKQCVFIFEGNEYYLSDKGSKYACQFNDKRLANDQLVKITANSTLYMAIDVKQQLQTCQLKLDLSQCDSSALIMSLKAEPFQFLEHSSLGVVWPDFELDLNSRWILLGNSLALGVDAKGIIDIGCTNNSKVLAYLSYSCGFFIEPVKNGLGKLLVDSHEIYAKVPVKENTIINLAGCEFSLNKF</sequence>
<evidence type="ECO:0000313" key="3">
    <source>
        <dbReference type="EMBL" id="SFD43753.1"/>
    </source>
</evidence>
<accession>A0A1I1SIR4</accession>
<proteinExistence type="predicted"/>
<dbReference type="Proteomes" id="UP000198862">
    <property type="component" value="Unassembled WGS sequence"/>
</dbReference>
<gene>
    <name evidence="3" type="ORF">SAMN02745724_04526</name>
</gene>
<organism evidence="3 4">
    <name type="scientific">Pseudoalteromonas denitrificans DSM 6059</name>
    <dbReference type="NCBI Taxonomy" id="1123010"/>
    <lineage>
        <taxon>Bacteria</taxon>
        <taxon>Pseudomonadati</taxon>
        <taxon>Pseudomonadota</taxon>
        <taxon>Gammaproteobacteria</taxon>
        <taxon>Alteromonadales</taxon>
        <taxon>Pseudoalteromonadaceae</taxon>
        <taxon>Pseudoalteromonas</taxon>
    </lineage>
</organism>
<keyword evidence="1" id="KW-0472">Membrane</keyword>
<evidence type="ECO:0000256" key="2">
    <source>
        <dbReference type="SAM" id="SignalP"/>
    </source>
</evidence>
<dbReference type="EMBL" id="FOLO01000057">
    <property type="protein sequence ID" value="SFD43753.1"/>
    <property type="molecule type" value="Genomic_DNA"/>
</dbReference>
<name>A0A1I1SIR4_9GAMM</name>
<dbReference type="AlphaFoldDB" id="A0A1I1SIR4"/>
<protein>
    <submittedName>
        <fullName evidence="3">Uncharacterized protein</fullName>
    </submittedName>
</protein>
<dbReference type="STRING" id="1123010.SAMN02745724_04526"/>
<reference evidence="3 4" key="1">
    <citation type="submission" date="2016-10" db="EMBL/GenBank/DDBJ databases">
        <authorList>
            <person name="de Groot N.N."/>
        </authorList>
    </citation>
    <scope>NUCLEOTIDE SEQUENCE [LARGE SCALE GENOMIC DNA]</scope>
    <source>
        <strain evidence="3 4">DSM 6059</strain>
    </source>
</reference>
<evidence type="ECO:0000313" key="4">
    <source>
        <dbReference type="Proteomes" id="UP000198862"/>
    </source>
</evidence>
<feature type="chain" id="PRO_5011686959" evidence="2">
    <location>
        <begin position="24"/>
        <end position="612"/>
    </location>
</feature>
<evidence type="ECO:0000256" key="1">
    <source>
        <dbReference type="SAM" id="Phobius"/>
    </source>
</evidence>
<feature type="transmembrane region" description="Helical" evidence="1">
    <location>
        <begin position="295"/>
        <end position="315"/>
    </location>
</feature>
<keyword evidence="1" id="KW-0812">Transmembrane</keyword>
<keyword evidence="4" id="KW-1185">Reference proteome</keyword>
<feature type="signal peptide" evidence="2">
    <location>
        <begin position="1"/>
        <end position="23"/>
    </location>
</feature>
<keyword evidence="2" id="KW-0732">Signal</keyword>
<dbReference type="RefSeq" id="WP_091990111.1">
    <property type="nucleotide sequence ID" value="NZ_FOLO01000057.1"/>
</dbReference>
<dbReference type="OrthoDB" id="6281884at2"/>
<keyword evidence="1" id="KW-1133">Transmembrane helix</keyword>